<dbReference type="EMBL" id="MU266756">
    <property type="protein sequence ID" value="KAH7918640.1"/>
    <property type="molecule type" value="Genomic_DNA"/>
</dbReference>
<dbReference type="Proteomes" id="UP000790709">
    <property type="component" value="Unassembled WGS sequence"/>
</dbReference>
<name>A0ACB8AYZ9_9AGAM</name>
<protein>
    <submittedName>
        <fullName evidence="1">WD40 repeat-like protein</fullName>
    </submittedName>
</protein>
<keyword evidence="2" id="KW-1185">Reference proteome</keyword>
<proteinExistence type="predicted"/>
<organism evidence="1 2">
    <name type="scientific">Leucogyrophana mollusca</name>
    <dbReference type="NCBI Taxonomy" id="85980"/>
    <lineage>
        <taxon>Eukaryota</taxon>
        <taxon>Fungi</taxon>
        <taxon>Dikarya</taxon>
        <taxon>Basidiomycota</taxon>
        <taxon>Agaricomycotina</taxon>
        <taxon>Agaricomycetes</taxon>
        <taxon>Agaricomycetidae</taxon>
        <taxon>Boletales</taxon>
        <taxon>Boletales incertae sedis</taxon>
        <taxon>Leucogyrophana</taxon>
    </lineage>
</organism>
<sequence length="365" mass="39044">MPTSSNHIESSAVRRASRRPTKVFKGQKWVNSVAYFPDGQRIASGSNDKTIVIWNVESGRQDGQPIRHDSSVGCIAVSPDGRRIASGMQEGGLVIWDVLTREVVHELKGGGVHRLVFSPDGRWIATAPTADERMICLWDADTGRPGREPLECDGSVFCVAFSPDGSRIAAGFGGGSFQVIDISTGESVVGPVKGHKNVVDSTMYCPVSSIVYSPDGRLLVTASWDKSIRAWDSKTGVQVGTQMGHEDSVLCVSAAADGRRIASGGWDGTVRVWDLETQLQVGDPFDAHGRVLSVAFSPDARYIVSGGNHDTVCLLDTDSLAGQSSPSPPTASNQKPAPLRRQRQAHAKPHNDTSSINSSLLDLLT</sequence>
<evidence type="ECO:0000313" key="1">
    <source>
        <dbReference type="EMBL" id="KAH7918640.1"/>
    </source>
</evidence>
<reference evidence="1" key="1">
    <citation type="journal article" date="2021" name="New Phytol.">
        <title>Evolutionary innovations through gain and loss of genes in the ectomycorrhizal Boletales.</title>
        <authorList>
            <person name="Wu G."/>
            <person name="Miyauchi S."/>
            <person name="Morin E."/>
            <person name="Kuo A."/>
            <person name="Drula E."/>
            <person name="Varga T."/>
            <person name="Kohler A."/>
            <person name="Feng B."/>
            <person name="Cao Y."/>
            <person name="Lipzen A."/>
            <person name="Daum C."/>
            <person name="Hundley H."/>
            <person name="Pangilinan J."/>
            <person name="Johnson J."/>
            <person name="Barry K."/>
            <person name="LaButti K."/>
            <person name="Ng V."/>
            <person name="Ahrendt S."/>
            <person name="Min B."/>
            <person name="Choi I.G."/>
            <person name="Park H."/>
            <person name="Plett J.M."/>
            <person name="Magnuson J."/>
            <person name="Spatafora J.W."/>
            <person name="Nagy L.G."/>
            <person name="Henrissat B."/>
            <person name="Grigoriev I.V."/>
            <person name="Yang Z.L."/>
            <person name="Xu J."/>
            <person name="Martin F.M."/>
        </authorList>
    </citation>
    <scope>NUCLEOTIDE SEQUENCE</scope>
    <source>
        <strain evidence="1">KUC20120723A-06</strain>
    </source>
</reference>
<accession>A0ACB8AYZ9</accession>
<comment type="caution">
    <text evidence="1">The sequence shown here is derived from an EMBL/GenBank/DDBJ whole genome shotgun (WGS) entry which is preliminary data.</text>
</comment>
<evidence type="ECO:0000313" key="2">
    <source>
        <dbReference type="Proteomes" id="UP000790709"/>
    </source>
</evidence>
<gene>
    <name evidence="1" type="ORF">BV22DRAFT_902084</name>
</gene>